<keyword evidence="8" id="KW-0653">Protein transport</keyword>
<comment type="similarity">
    <text evidence="2">Belongs to the LolA family.</text>
</comment>
<dbReference type="Gene3D" id="2.50.20.10">
    <property type="entry name" value="Lipoprotein localisation LolA/LolB/LppX"/>
    <property type="match status" value="1"/>
</dbReference>
<evidence type="ECO:0000256" key="7">
    <source>
        <dbReference type="ARBA" id="ARBA00022764"/>
    </source>
</evidence>
<name>A0A2Z5G717_9BACT</name>
<comment type="subcellular location">
    <subcellularLocation>
        <location evidence="1">Periplasm</location>
    </subcellularLocation>
</comment>
<dbReference type="KEGG" id="abas:ACPOL_5512"/>
<evidence type="ECO:0000256" key="5">
    <source>
        <dbReference type="ARBA" id="ARBA00022448"/>
    </source>
</evidence>
<dbReference type="InterPro" id="IPR018323">
    <property type="entry name" value="OM_lipoprot_carrier_LolA_Pbac"/>
</dbReference>
<dbReference type="InterPro" id="IPR029046">
    <property type="entry name" value="LolA/LolB/LppX"/>
</dbReference>
<keyword evidence="5" id="KW-0813">Transport</keyword>
<dbReference type="EMBL" id="CP030840">
    <property type="protein sequence ID" value="AXC14760.1"/>
    <property type="molecule type" value="Genomic_DNA"/>
</dbReference>
<dbReference type="SUPFAM" id="SSF89392">
    <property type="entry name" value="Prokaryotic lipoproteins and lipoprotein localization factors"/>
    <property type="match status" value="1"/>
</dbReference>
<evidence type="ECO:0000256" key="9">
    <source>
        <dbReference type="ARBA" id="ARBA00023186"/>
    </source>
</evidence>
<dbReference type="Proteomes" id="UP000253606">
    <property type="component" value="Chromosome"/>
</dbReference>
<sequence>MPGFRLARMRLLQSVGKFKTGNLGGDSAPSVRYCALGFEARRSIGLLLLCAALALSRQSWSEEHQPLELSASVLAARVDHHYNALHSLRVNFSQEYDGMGQHRRESGMLLLKKPGRMKWSYAHPPGKLFVLDGKDAYFYSPGQSEVQRVSAKKLDDLRSPLRFLLGHAELAKELQDLRITHHDEAYELTGVPRNMEQRVSSLQFTLAEDGTIQGIKIEEMDGSTSTFSFSDEQANPAATDADFSFHAPQGTVIVEGLPPS</sequence>
<dbReference type="GO" id="GO:0042597">
    <property type="term" value="C:periplasmic space"/>
    <property type="evidence" value="ECO:0007669"/>
    <property type="project" value="UniProtKB-SubCell"/>
</dbReference>
<gene>
    <name evidence="10" type="ORF">ACPOL_5512</name>
</gene>
<keyword evidence="11" id="KW-1185">Reference proteome</keyword>
<dbReference type="NCBIfam" id="TIGR00547">
    <property type="entry name" value="lolA"/>
    <property type="match status" value="1"/>
</dbReference>
<dbReference type="CDD" id="cd16325">
    <property type="entry name" value="LolA"/>
    <property type="match status" value="1"/>
</dbReference>
<keyword evidence="6" id="KW-0732">Signal</keyword>
<keyword evidence="9" id="KW-0143">Chaperone</keyword>
<dbReference type="Pfam" id="PF03548">
    <property type="entry name" value="LolA"/>
    <property type="match status" value="1"/>
</dbReference>
<evidence type="ECO:0000256" key="6">
    <source>
        <dbReference type="ARBA" id="ARBA00022729"/>
    </source>
</evidence>
<dbReference type="PANTHER" id="PTHR35869:SF1">
    <property type="entry name" value="OUTER-MEMBRANE LIPOPROTEIN CARRIER PROTEIN"/>
    <property type="match status" value="1"/>
</dbReference>
<dbReference type="PANTHER" id="PTHR35869">
    <property type="entry name" value="OUTER-MEMBRANE LIPOPROTEIN CARRIER PROTEIN"/>
    <property type="match status" value="1"/>
</dbReference>
<evidence type="ECO:0000256" key="2">
    <source>
        <dbReference type="ARBA" id="ARBA00007615"/>
    </source>
</evidence>
<accession>A0A2Z5G717</accession>
<evidence type="ECO:0000256" key="8">
    <source>
        <dbReference type="ARBA" id="ARBA00022927"/>
    </source>
</evidence>
<dbReference type="RefSeq" id="WP_236657011.1">
    <property type="nucleotide sequence ID" value="NZ_CP030840.1"/>
</dbReference>
<keyword evidence="7" id="KW-0574">Periplasm</keyword>
<proteinExistence type="inferred from homology"/>
<dbReference type="AlphaFoldDB" id="A0A2Z5G717"/>
<reference evidence="10 11" key="1">
    <citation type="journal article" date="2018" name="Front. Microbiol.">
        <title>Hydrolytic Capabilities as a Key to Environmental Success: Chitinolytic and Cellulolytic Acidobacteria From Acidic Sub-arctic Soils and Boreal Peatlands.</title>
        <authorList>
            <person name="Belova S.E."/>
            <person name="Ravin N.V."/>
            <person name="Pankratov T.A."/>
            <person name="Rakitin A.L."/>
            <person name="Ivanova A.A."/>
            <person name="Beletsky A.V."/>
            <person name="Mardanov A.V."/>
            <person name="Sinninghe Damste J.S."/>
            <person name="Dedysh S.N."/>
        </authorList>
    </citation>
    <scope>NUCLEOTIDE SEQUENCE [LARGE SCALE GENOMIC DNA]</scope>
    <source>
        <strain evidence="10 11">SBC82</strain>
    </source>
</reference>
<protein>
    <recommendedName>
        <fullName evidence="4">Outer-membrane lipoprotein carrier protein</fullName>
    </recommendedName>
</protein>
<organism evidence="10 11">
    <name type="scientific">Acidisarcina polymorpha</name>
    <dbReference type="NCBI Taxonomy" id="2211140"/>
    <lineage>
        <taxon>Bacteria</taxon>
        <taxon>Pseudomonadati</taxon>
        <taxon>Acidobacteriota</taxon>
        <taxon>Terriglobia</taxon>
        <taxon>Terriglobales</taxon>
        <taxon>Acidobacteriaceae</taxon>
        <taxon>Acidisarcina</taxon>
    </lineage>
</organism>
<evidence type="ECO:0000313" key="11">
    <source>
        <dbReference type="Proteomes" id="UP000253606"/>
    </source>
</evidence>
<evidence type="ECO:0000313" key="10">
    <source>
        <dbReference type="EMBL" id="AXC14760.1"/>
    </source>
</evidence>
<dbReference type="GO" id="GO:0042953">
    <property type="term" value="P:lipoprotein transport"/>
    <property type="evidence" value="ECO:0007669"/>
    <property type="project" value="InterPro"/>
</dbReference>
<comment type="subunit">
    <text evidence="3">Monomer.</text>
</comment>
<dbReference type="InterPro" id="IPR004564">
    <property type="entry name" value="OM_lipoprot_carrier_LolA-like"/>
</dbReference>
<evidence type="ECO:0000256" key="1">
    <source>
        <dbReference type="ARBA" id="ARBA00004418"/>
    </source>
</evidence>
<keyword evidence="10" id="KW-0449">Lipoprotein</keyword>
<evidence type="ECO:0000256" key="4">
    <source>
        <dbReference type="ARBA" id="ARBA00014035"/>
    </source>
</evidence>
<evidence type="ECO:0000256" key="3">
    <source>
        <dbReference type="ARBA" id="ARBA00011245"/>
    </source>
</evidence>